<sequence>MSRFLSLALLCTGITQVLWSQSSLAASAPVSPGFELRVPAPGPDVIADTLLQQAIDQVAAAGGGVVLLGAGDFKLSRHADDETVVIKSNITLRGQGYATHIYLDPTTPPNELRYFPMRIGTASVPSHNVVIENLRYTGNDKAIGGGSIMGFNARLDEKESLLLSCDNITVRHCWIYDAKQAVGCTKAATAMYLVKHVIPAEEAKAASEDPEKVRTGYFDADRMATQFKNWQVHNNYIETCGNKAIELAECNGGLIADNYIVNVVDGPQVIFGSRNVQIRDNIVHFTRTGINITEGSHHIRVSGNHVEPMPEVSKKAVLPCLLFRTEPLPLHSRISDVVVTGNVFRNQHTAGKCTARFVTRPEALSCVYEGITLTGNVFDGDVQFYDVRTAGRTTVQDIIFADNVCEGALLSEPQEAMTSTHIVVRGNMLRQPGPTTLNASHWIWTGNTHVNGTLEIAPGAKSNIIRDNVTASAITDKGLETVLTGNLVMKKVQAQ</sequence>
<dbReference type="InterPro" id="IPR011050">
    <property type="entry name" value="Pectin_lyase_fold/virulence"/>
</dbReference>
<dbReference type="EMBL" id="FUYE01000010">
    <property type="protein sequence ID" value="SKB00453.1"/>
    <property type="molecule type" value="Genomic_DNA"/>
</dbReference>
<keyword evidence="1" id="KW-0732">Signal</keyword>
<dbReference type="Pfam" id="PF13229">
    <property type="entry name" value="Beta_helix"/>
    <property type="match status" value="1"/>
</dbReference>
<dbReference type="AlphaFoldDB" id="A0A1T4YFH9"/>
<feature type="domain" description="Right handed beta helix" evidence="2">
    <location>
        <begin position="228"/>
        <end position="307"/>
    </location>
</feature>
<dbReference type="RefSeq" id="WP_078814332.1">
    <property type="nucleotide sequence ID" value="NZ_FUYE01000010.1"/>
</dbReference>
<organism evidence="3 4">
    <name type="scientific">Prosthecobacter debontii</name>
    <dbReference type="NCBI Taxonomy" id="48467"/>
    <lineage>
        <taxon>Bacteria</taxon>
        <taxon>Pseudomonadati</taxon>
        <taxon>Verrucomicrobiota</taxon>
        <taxon>Verrucomicrobiia</taxon>
        <taxon>Verrucomicrobiales</taxon>
        <taxon>Verrucomicrobiaceae</taxon>
        <taxon>Prosthecobacter</taxon>
    </lineage>
</organism>
<protein>
    <submittedName>
        <fullName evidence="3">Right handed beta helix region</fullName>
    </submittedName>
</protein>
<name>A0A1T4YFH9_9BACT</name>
<dbReference type="Proteomes" id="UP000190774">
    <property type="component" value="Unassembled WGS sequence"/>
</dbReference>
<dbReference type="OrthoDB" id="179462at2"/>
<gene>
    <name evidence="3" type="ORF">SAMN02745166_03143</name>
</gene>
<dbReference type="STRING" id="48467.SAMN02745166_03143"/>
<evidence type="ECO:0000313" key="3">
    <source>
        <dbReference type="EMBL" id="SKB00453.1"/>
    </source>
</evidence>
<dbReference type="InterPro" id="IPR006626">
    <property type="entry name" value="PbH1"/>
</dbReference>
<keyword evidence="4" id="KW-1185">Reference proteome</keyword>
<dbReference type="InterPro" id="IPR012334">
    <property type="entry name" value="Pectin_lyas_fold"/>
</dbReference>
<proteinExistence type="predicted"/>
<evidence type="ECO:0000256" key="1">
    <source>
        <dbReference type="SAM" id="SignalP"/>
    </source>
</evidence>
<reference evidence="4" key="1">
    <citation type="submission" date="2017-02" db="EMBL/GenBank/DDBJ databases">
        <authorList>
            <person name="Varghese N."/>
            <person name="Submissions S."/>
        </authorList>
    </citation>
    <scope>NUCLEOTIDE SEQUENCE [LARGE SCALE GENOMIC DNA]</scope>
    <source>
        <strain evidence="4">ATCC 700200</strain>
    </source>
</reference>
<feature type="signal peptide" evidence="1">
    <location>
        <begin position="1"/>
        <end position="25"/>
    </location>
</feature>
<dbReference type="Gene3D" id="2.160.20.10">
    <property type="entry name" value="Single-stranded right-handed beta-helix, Pectin lyase-like"/>
    <property type="match status" value="2"/>
</dbReference>
<dbReference type="SUPFAM" id="SSF51126">
    <property type="entry name" value="Pectin lyase-like"/>
    <property type="match status" value="1"/>
</dbReference>
<dbReference type="SMART" id="SM00710">
    <property type="entry name" value="PbH1"/>
    <property type="match status" value="5"/>
</dbReference>
<evidence type="ECO:0000313" key="4">
    <source>
        <dbReference type="Proteomes" id="UP000190774"/>
    </source>
</evidence>
<dbReference type="InterPro" id="IPR039448">
    <property type="entry name" value="Beta_helix"/>
</dbReference>
<feature type="chain" id="PRO_5012233684" evidence="1">
    <location>
        <begin position="26"/>
        <end position="495"/>
    </location>
</feature>
<evidence type="ECO:0000259" key="2">
    <source>
        <dbReference type="Pfam" id="PF13229"/>
    </source>
</evidence>
<accession>A0A1T4YFH9</accession>